<organism evidence="2 3">
    <name type="scientific">Leptospira tipperaryensis</name>
    <dbReference type="NCBI Taxonomy" id="2564040"/>
    <lineage>
        <taxon>Bacteria</taxon>
        <taxon>Pseudomonadati</taxon>
        <taxon>Spirochaetota</taxon>
        <taxon>Spirochaetia</taxon>
        <taxon>Leptospirales</taxon>
        <taxon>Leptospiraceae</taxon>
        <taxon>Leptospira</taxon>
    </lineage>
</organism>
<keyword evidence="1" id="KW-0472">Membrane</keyword>
<feature type="transmembrane region" description="Helical" evidence="1">
    <location>
        <begin position="61"/>
        <end position="77"/>
    </location>
</feature>
<evidence type="ECO:0000256" key="1">
    <source>
        <dbReference type="SAM" id="Phobius"/>
    </source>
</evidence>
<dbReference type="KEGG" id="laj:A0128_16775"/>
<keyword evidence="3" id="KW-1185">Reference proteome</keyword>
<evidence type="ECO:0008006" key="4">
    <source>
        <dbReference type="Google" id="ProtNLM"/>
    </source>
</evidence>
<dbReference type="EMBL" id="CP015217">
    <property type="protein sequence ID" value="AOP35349.1"/>
    <property type="molecule type" value="Genomic_DNA"/>
</dbReference>
<dbReference type="InterPro" id="IPR009305">
    <property type="entry name" value="Mpo1-like"/>
</dbReference>
<sequence length="163" mass="18580">MKPIEQWLTEYADSHQNKINKRIHWIMVPTIMFTLLGMLWAIPSGSIQSILPESLGQARLFLNWATIFALVTGIFYLRLSIPMFIGMMLMVVAMLSGIYYIALSGVSTLISISVGVFIVAWVFQFIGHKIEGKKPSFFKDLQFLLIGPAWCLSYFYKKIGISY</sequence>
<evidence type="ECO:0000313" key="3">
    <source>
        <dbReference type="Proteomes" id="UP000094197"/>
    </source>
</evidence>
<feature type="transmembrane region" description="Helical" evidence="1">
    <location>
        <begin position="84"/>
        <end position="102"/>
    </location>
</feature>
<feature type="transmembrane region" description="Helical" evidence="1">
    <location>
        <begin position="23"/>
        <end position="41"/>
    </location>
</feature>
<feature type="transmembrane region" description="Helical" evidence="1">
    <location>
        <begin position="108"/>
        <end position="126"/>
    </location>
</feature>
<accession>A0A1D7V0J2</accession>
<reference evidence="2 3" key="1">
    <citation type="submission" date="2016-04" db="EMBL/GenBank/DDBJ databases">
        <title>Complete genome seqeunce of Leptospira alstonii serovar Room22.</title>
        <authorList>
            <person name="Nally J.E."/>
            <person name="Bayles D.O."/>
            <person name="Hurley D."/>
            <person name="Fanning S."/>
            <person name="McMahon B.J."/>
            <person name="Arent Z."/>
        </authorList>
    </citation>
    <scope>NUCLEOTIDE SEQUENCE [LARGE SCALE GENOMIC DNA]</scope>
    <source>
        <strain evidence="2 3">GWTS #1</strain>
    </source>
</reference>
<dbReference type="PANTHER" id="PTHR28026">
    <property type="entry name" value="DUF962 DOMAIN PROTEIN (AFU_ORTHOLOGUE AFUA_8G05310)"/>
    <property type="match status" value="1"/>
</dbReference>
<dbReference type="Pfam" id="PF06127">
    <property type="entry name" value="Mpo1-like"/>
    <property type="match status" value="1"/>
</dbReference>
<gene>
    <name evidence="2" type="ORF">A0128_16775</name>
</gene>
<dbReference type="AlphaFoldDB" id="A0A1D7V0J2"/>
<keyword evidence="1" id="KW-0812">Transmembrane</keyword>
<dbReference type="PANTHER" id="PTHR28026:SF9">
    <property type="entry name" value="2-HYDROXY-PALMITIC ACID DIOXYGENASE MPO1"/>
    <property type="match status" value="1"/>
</dbReference>
<name>A0A1D7V0J2_9LEPT</name>
<feature type="transmembrane region" description="Helical" evidence="1">
    <location>
        <begin position="138"/>
        <end position="156"/>
    </location>
</feature>
<dbReference type="Proteomes" id="UP000094197">
    <property type="component" value="Chromosome 1"/>
</dbReference>
<protein>
    <recommendedName>
        <fullName evidence="4">DUF962 domain-containing protein</fullName>
    </recommendedName>
</protein>
<dbReference type="GO" id="GO:0046521">
    <property type="term" value="P:sphingoid catabolic process"/>
    <property type="evidence" value="ECO:0007669"/>
    <property type="project" value="TreeGrafter"/>
</dbReference>
<keyword evidence="1" id="KW-1133">Transmembrane helix</keyword>
<proteinExistence type="predicted"/>
<dbReference type="OrthoDB" id="5515308at2"/>
<evidence type="ECO:0000313" key="2">
    <source>
        <dbReference type="EMBL" id="AOP35349.1"/>
    </source>
</evidence>
<dbReference type="RefSeq" id="WP_069608552.1">
    <property type="nucleotide sequence ID" value="NZ_CP015217.1"/>
</dbReference>
<dbReference type="GO" id="GO:0016020">
    <property type="term" value="C:membrane"/>
    <property type="evidence" value="ECO:0007669"/>
    <property type="project" value="GOC"/>
</dbReference>